<dbReference type="VEuPathDB" id="FungiDB:LEMA_P079970.1"/>
<proteinExistence type="predicted"/>
<protein>
    <submittedName>
        <fullName evidence="1">Uncharacterized protein</fullName>
    </submittedName>
</protein>
<name>E5A560_LEPMJ</name>
<dbReference type="AlphaFoldDB" id="E5A560"/>
<sequence>MGSFWNKRNAVISGIAITILGTYFVYQSPTPLNFSMSKTSSDVPDLEFRLSQTSSSPPTILVTLKNTSPDTPYTLLKWGTPLDSAALNTGVFSIVGEEDDEEVKQFVLQINRKMPPAQEEVVTLVPGTEKEVEVVFDKPWMLERKPAKYKVKAVGDFKGLWDKDASDVTEQNLYAYIESPLSGKKFATNEIVMEVE</sequence>
<gene>
    <name evidence="1" type="ORF">LEMA_P079970.1</name>
</gene>
<accession>E5A560</accession>
<dbReference type="InParanoid" id="E5A560"/>
<dbReference type="HOGENOM" id="CLU_095070_2_1_1"/>
<dbReference type="OMA" id="RWHAVWE"/>
<dbReference type="EMBL" id="FP929134">
    <property type="protein sequence ID" value="CBX98758.1"/>
    <property type="molecule type" value="Genomic_DNA"/>
</dbReference>
<organism evidence="2">
    <name type="scientific">Leptosphaeria maculans (strain JN3 / isolate v23.1.3 / race Av1-4-5-6-7-8)</name>
    <name type="common">Blackleg fungus</name>
    <name type="synonym">Phoma lingam</name>
    <dbReference type="NCBI Taxonomy" id="985895"/>
    <lineage>
        <taxon>Eukaryota</taxon>
        <taxon>Fungi</taxon>
        <taxon>Dikarya</taxon>
        <taxon>Ascomycota</taxon>
        <taxon>Pezizomycotina</taxon>
        <taxon>Dothideomycetes</taxon>
        <taxon>Pleosporomycetidae</taxon>
        <taxon>Pleosporales</taxon>
        <taxon>Pleosporineae</taxon>
        <taxon>Leptosphaeriaceae</taxon>
        <taxon>Plenodomus</taxon>
        <taxon>Plenodomus lingam/Leptosphaeria maculans species complex</taxon>
    </lineage>
</organism>
<dbReference type="OrthoDB" id="4664297at2759"/>
<dbReference type="GeneID" id="13282203"/>
<dbReference type="RefSeq" id="XP_003842237.1">
    <property type="nucleotide sequence ID" value="XM_003842189.1"/>
</dbReference>
<dbReference type="Gene3D" id="2.60.40.2970">
    <property type="match status" value="1"/>
</dbReference>
<evidence type="ECO:0000313" key="1">
    <source>
        <dbReference type="EMBL" id="CBX98758.1"/>
    </source>
</evidence>
<reference evidence="2" key="1">
    <citation type="journal article" date="2011" name="Nat. Commun.">
        <title>Effector diversification within compartments of the Leptosphaeria maculans genome affected by Repeat-Induced Point mutations.</title>
        <authorList>
            <person name="Rouxel T."/>
            <person name="Grandaubert J."/>
            <person name="Hane J.K."/>
            <person name="Hoede C."/>
            <person name="van de Wouw A.P."/>
            <person name="Couloux A."/>
            <person name="Dominguez V."/>
            <person name="Anthouard V."/>
            <person name="Bally P."/>
            <person name="Bourras S."/>
            <person name="Cozijnsen A.J."/>
            <person name="Ciuffetti L.M."/>
            <person name="Degrave A."/>
            <person name="Dilmaghani A."/>
            <person name="Duret L."/>
            <person name="Fudal I."/>
            <person name="Goodwin S.B."/>
            <person name="Gout L."/>
            <person name="Glaser N."/>
            <person name="Linglin J."/>
            <person name="Kema G.H.J."/>
            <person name="Lapalu N."/>
            <person name="Lawrence C.B."/>
            <person name="May K."/>
            <person name="Meyer M."/>
            <person name="Ollivier B."/>
            <person name="Poulain J."/>
            <person name="Schoch C.L."/>
            <person name="Simon A."/>
            <person name="Spatafora J.W."/>
            <person name="Stachowiak A."/>
            <person name="Turgeon B.G."/>
            <person name="Tyler B.M."/>
            <person name="Vincent D."/>
            <person name="Weissenbach J."/>
            <person name="Amselem J."/>
            <person name="Quesneville H."/>
            <person name="Oliver R.P."/>
            <person name="Wincker P."/>
            <person name="Balesdent M.-H."/>
            <person name="Howlett B.J."/>
        </authorList>
    </citation>
    <scope>NUCLEOTIDE SEQUENCE [LARGE SCALE GENOMIC DNA]</scope>
    <source>
        <strain evidence="2">JN3 / isolate v23.1.3 / race Av1-4-5-6-7-8</strain>
    </source>
</reference>
<dbReference type="eggNOG" id="ENOG502SU1E">
    <property type="taxonomic scope" value="Eukaryota"/>
</dbReference>
<evidence type="ECO:0000313" key="2">
    <source>
        <dbReference type="Proteomes" id="UP000002668"/>
    </source>
</evidence>
<keyword evidence="2" id="KW-1185">Reference proteome</keyword>
<dbReference type="Proteomes" id="UP000002668">
    <property type="component" value="Genome"/>
</dbReference>